<dbReference type="InterPro" id="IPR018060">
    <property type="entry name" value="HTH_AraC"/>
</dbReference>
<accession>A0A6M6JPS0</accession>
<evidence type="ECO:0000313" key="5">
    <source>
        <dbReference type="EMBL" id="QJY48967.1"/>
    </source>
</evidence>
<dbReference type="SMART" id="SM00342">
    <property type="entry name" value="HTH_ARAC"/>
    <property type="match status" value="1"/>
</dbReference>
<name>A0A6M6JPS0_9PSEU</name>
<reference evidence="5 6" key="1">
    <citation type="submission" date="2020-05" db="EMBL/GenBank/DDBJ databases">
        <authorList>
            <person name="Mo P."/>
        </authorList>
    </citation>
    <scope>NUCLEOTIDE SEQUENCE [LARGE SCALE GENOMIC DNA]</scope>
    <source>
        <strain evidence="5 6">Gen01</strain>
    </source>
</reference>
<gene>
    <name evidence="5" type="ORF">HOP40_26930</name>
</gene>
<proteinExistence type="predicted"/>
<dbReference type="KEGG" id="pbro:HOP40_26930"/>
<dbReference type="InterPro" id="IPR035418">
    <property type="entry name" value="AraC-bd_2"/>
</dbReference>
<dbReference type="Gene3D" id="1.10.10.60">
    <property type="entry name" value="Homeodomain-like"/>
    <property type="match status" value="1"/>
</dbReference>
<feature type="domain" description="HTH araC/xylS-type" evidence="4">
    <location>
        <begin position="229"/>
        <end position="329"/>
    </location>
</feature>
<dbReference type="InterPro" id="IPR018062">
    <property type="entry name" value="HTH_AraC-typ_CS"/>
</dbReference>
<dbReference type="Pfam" id="PF14525">
    <property type="entry name" value="AraC_binding_2"/>
    <property type="match status" value="1"/>
</dbReference>
<dbReference type="Pfam" id="PF12833">
    <property type="entry name" value="HTH_18"/>
    <property type="match status" value="1"/>
</dbReference>
<evidence type="ECO:0000256" key="3">
    <source>
        <dbReference type="ARBA" id="ARBA00023163"/>
    </source>
</evidence>
<keyword evidence="1" id="KW-0805">Transcription regulation</keyword>
<dbReference type="PROSITE" id="PS01124">
    <property type="entry name" value="HTH_ARAC_FAMILY_2"/>
    <property type="match status" value="1"/>
</dbReference>
<keyword evidence="6" id="KW-1185">Reference proteome</keyword>
<dbReference type="PANTHER" id="PTHR46796">
    <property type="entry name" value="HTH-TYPE TRANSCRIPTIONAL ACTIVATOR RHAS-RELATED"/>
    <property type="match status" value="1"/>
</dbReference>
<dbReference type="SUPFAM" id="SSF46689">
    <property type="entry name" value="Homeodomain-like"/>
    <property type="match status" value="2"/>
</dbReference>
<dbReference type="Proteomes" id="UP000505377">
    <property type="component" value="Chromosome"/>
</dbReference>
<protein>
    <submittedName>
        <fullName evidence="5">AraC family transcriptional regulator</fullName>
    </submittedName>
</protein>
<sequence>MTHDGDGGDLEGPGLPLLVTADLDEAHQFITDVYIPHDLETRDGRVLDFKLRYLASERLTVGHLVYGADAELLVPPMLDCYHMNLTLSGETMVSQKGRRAATDGGRSGVLFSPTDPFTVRWSPEAVQYAVKLPRRSIESHLGRLLNRPIEQPIQFDLGFDLDHPTGQALLSAVTFLRAELSRPGGISTLPMARDQLESLVLTQLLLTIPHSYTDLLHTPDRPAQRTTVRRVIEMIEADPNSSLTLSDLAAASGVTARALQRGFREVVGMSPTAYVRAVRLDRVHADLVAGAGTVPVTDVAMRWGFFHLGRFAQQYRDRFGVLPSETVRRVLRHGA</sequence>
<dbReference type="EMBL" id="CP053564">
    <property type="protein sequence ID" value="QJY48967.1"/>
    <property type="molecule type" value="Genomic_DNA"/>
</dbReference>
<dbReference type="GO" id="GO:0003700">
    <property type="term" value="F:DNA-binding transcription factor activity"/>
    <property type="evidence" value="ECO:0007669"/>
    <property type="project" value="InterPro"/>
</dbReference>
<dbReference type="PROSITE" id="PS00041">
    <property type="entry name" value="HTH_ARAC_FAMILY_1"/>
    <property type="match status" value="1"/>
</dbReference>
<evidence type="ECO:0000256" key="2">
    <source>
        <dbReference type="ARBA" id="ARBA00023125"/>
    </source>
</evidence>
<evidence type="ECO:0000259" key="4">
    <source>
        <dbReference type="PROSITE" id="PS01124"/>
    </source>
</evidence>
<dbReference type="AlphaFoldDB" id="A0A6M6JPS0"/>
<dbReference type="PANTHER" id="PTHR46796:SF12">
    <property type="entry name" value="HTH-TYPE DNA-BINDING TRANSCRIPTIONAL ACTIVATOR EUTR"/>
    <property type="match status" value="1"/>
</dbReference>
<evidence type="ECO:0000256" key="1">
    <source>
        <dbReference type="ARBA" id="ARBA00023015"/>
    </source>
</evidence>
<evidence type="ECO:0000313" key="6">
    <source>
        <dbReference type="Proteomes" id="UP000505377"/>
    </source>
</evidence>
<dbReference type="InterPro" id="IPR050204">
    <property type="entry name" value="AraC_XylS_family_regulators"/>
</dbReference>
<organism evidence="5 6">
    <name type="scientific">Pseudonocardia broussonetiae</name>
    <dbReference type="NCBI Taxonomy" id="2736640"/>
    <lineage>
        <taxon>Bacteria</taxon>
        <taxon>Bacillati</taxon>
        <taxon>Actinomycetota</taxon>
        <taxon>Actinomycetes</taxon>
        <taxon>Pseudonocardiales</taxon>
        <taxon>Pseudonocardiaceae</taxon>
        <taxon>Pseudonocardia</taxon>
    </lineage>
</organism>
<keyword evidence="3" id="KW-0804">Transcription</keyword>
<dbReference type="InterPro" id="IPR009057">
    <property type="entry name" value="Homeodomain-like_sf"/>
</dbReference>
<dbReference type="RefSeq" id="WP_172163668.1">
    <property type="nucleotide sequence ID" value="NZ_CP053564.1"/>
</dbReference>
<keyword evidence="2" id="KW-0238">DNA-binding</keyword>
<dbReference type="GO" id="GO:0043565">
    <property type="term" value="F:sequence-specific DNA binding"/>
    <property type="evidence" value="ECO:0007669"/>
    <property type="project" value="InterPro"/>
</dbReference>